<dbReference type="Proteomes" id="UP001622690">
    <property type="component" value="Chromosome"/>
</dbReference>
<evidence type="ECO:0000313" key="2">
    <source>
        <dbReference type="EMBL" id="WTO87255.1"/>
    </source>
</evidence>
<dbReference type="EMBL" id="CP108125">
    <property type="protein sequence ID" value="WTO87255.1"/>
    <property type="molecule type" value="Genomic_DNA"/>
</dbReference>
<sequence length="159" mass="17607">MPPHATGPAPNPRRRRWLVWSLALCAAWTLGVLIWAGVALLTPAGDSPQETVERTAGMHHDQHPSAGRYYVPTHAELQKDGTAVLRYKVGNGQDSSVKDFLRTYDVTAKPKRTTPSEVTYSDRFGDVHRTLTVTYNLSSDPGGYDYARITVRARPDDST</sequence>
<dbReference type="RefSeq" id="WP_406261569.1">
    <property type="nucleotide sequence ID" value="NZ_CP108125.1"/>
</dbReference>
<protein>
    <submittedName>
        <fullName evidence="2">Uncharacterized protein</fullName>
    </submittedName>
</protein>
<evidence type="ECO:0000256" key="1">
    <source>
        <dbReference type="SAM" id="Phobius"/>
    </source>
</evidence>
<feature type="transmembrane region" description="Helical" evidence="1">
    <location>
        <begin position="17"/>
        <end position="41"/>
    </location>
</feature>
<reference evidence="2 3" key="1">
    <citation type="submission" date="2022-10" db="EMBL/GenBank/DDBJ databases">
        <title>The complete genomes of actinobacterial strains from the NBC collection.</title>
        <authorList>
            <person name="Joergensen T.S."/>
            <person name="Alvarez Arevalo M."/>
            <person name="Sterndorff E.B."/>
            <person name="Faurdal D."/>
            <person name="Vuksanovic O."/>
            <person name="Mourched A.-S."/>
            <person name="Charusanti P."/>
            <person name="Shaw S."/>
            <person name="Blin K."/>
            <person name="Weber T."/>
        </authorList>
    </citation>
    <scope>NUCLEOTIDE SEQUENCE [LARGE SCALE GENOMIC DNA]</scope>
    <source>
        <strain evidence="2 3">NBC_00206</strain>
    </source>
</reference>
<keyword evidence="1" id="KW-1133">Transmembrane helix</keyword>
<evidence type="ECO:0000313" key="3">
    <source>
        <dbReference type="Proteomes" id="UP001622690"/>
    </source>
</evidence>
<gene>
    <name evidence="2" type="ORF">OHU27_34365</name>
</gene>
<proteinExistence type="predicted"/>
<keyword evidence="3" id="KW-1185">Reference proteome</keyword>
<accession>A0ABZ1J8R6</accession>
<organism evidence="2 3">
    <name type="scientific">Streptomyces nigra</name>
    <dbReference type="NCBI Taxonomy" id="1827580"/>
    <lineage>
        <taxon>Bacteria</taxon>
        <taxon>Bacillati</taxon>
        <taxon>Actinomycetota</taxon>
        <taxon>Actinomycetes</taxon>
        <taxon>Kitasatosporales</taxon>
        <taxon>Streptomycetaceae</taxon>
        <taxon>Streptomyces</taxon>
    </lineage>
</organism>
<name>A0ABZ1J8R6_9ACTN</name>
<keyword evidence="1" id="KW-0812">Transmembrane</keyword>
<keyword evidence="1" id="KW-0472">Membrane</keyword>